<keyword evidence="2 3" id="KW-0694">RNA-binding</keyword>
<feature type="compositionally biased region" description="Basic and acidic residues" evidence="4">
    <location>
        <begin position="14"/>
        <end position="36"/>
    </location>
</feature>
<dbReference type="OrthoDB" id="1875751at2759"/>
<evidence type="ECO:0000259" key="5">
    <source>
        <dbReference type="PROSITE" id="PS50102"/>
    </source>
</evidence>
<reference evidence="6 7" key="1">
    <citation type="submission" date="2020-04" db="EMBL/GenBank/DDBJ databases">
        <title>Plant Genome Project.</title>
        <authorList>
            <person name="Zhang R.-G."/>
        </authorList>
    </citation>
    <scope>NUCLEOTIDE SEQUENCE [LARGE SCALE GENOMIC DNA]</scope>
    <source>
        <strain evidence="6">YNK0</strain>
        <tissue evidence="6">Leaf</tissue>
    </source>
</reference>
<dbReference type="GO" id="GO:0006417">
    <property type="term" value="P:regulation of translation"/>
    <property type="evidence" value="ECO:0007669"/>
    <property type="project" value="TreeGrafter"/>
</dbReference>
<comment type="caution">
    <text evidence="6">The sequence shown here is derived from an EMBL/GenBank/DDBJ whole genome shotgun (WGS) entry which is preliminary data.</text>
</comment>
<dbReference type="PANTHER" id="PTHR48032:SF12">
    <property type="entry name" value="RRM DOMAIN-CONTAINING PROTEIN"/>
    <property type="match status" value="1"/>
</dbReference>
<proteinExistence type="predicted"/>
<evidence type="ECO:0000256" key="4">
    <source>
        <dbReference type="SAM" id="MobiDB-lite"/>
    </source>
</evidence>
<evidence type="ECO:0000256" key="2">
    <source>
        <dbReference type="ARBA" id="ARBA00022884"/>
    </source>
</evidence>
<dbReference type="InterPro" id="IPR012677">
    <property type="entry name" value="Nucleotide-bd_a/b_plait_sf"/>
</dbReference>
<protein>
    <recommendedName>
        <fullName evidence="5">RRM domain-containing protein</fullName>
    </recommendedName>
</protein>
<dbReference type="PROSITE" id="PS50102">
    <property type="entry name" value="RRM"/>
    <property type="match status" value="1"/>
</dbReference>
<dbReference type="InterPro" id="IPR035979">
    <property type="entry name" value="RBD_domain_sf"/>
</dbReference>
<dbReference type="Gene3D" id="3.30.70.330">
    <property type="match status" value="1"/>
</dbReference>
<dbReference type="Proteomes" id="UP000655225">
    <property type="component" value="Unassembled WGS sequence"/>
</dbReference>
<dbReference type="AlphaFoldDB" id="A0A834YAL9"/>
<evidence type="ECO:0000256" key="1">
    <source>
        <dbReference type="ARBA" id="ARBA00022737"/>
    </source>
</evidence>
<evidence type="ECO:0000313" key="6">
    <source>
        <dbReference type="EMBL" id="KAF8377674.1"/>
    </source>
</evidence>
<dbReference type="EMBL" id="JABCRI010000024">
    <property type="protein sequence ID" value="KAF8377674.1"/>
    <property type="molecule type" value="Genomic_DNA"/>
</dbReference>
<sequence>MFYLVEVKKAVPRVEKPQNRRDHSDEQENTGLRENRSNGGSDNQFRTRKIFVGGLSSILTKEEFRSYFEKFGRITDAVAMCESKTRRPRGFGFITFDSEEAVESVMQKSFHELNGKLVEAKRAVPKAVSDCSNNSYNVGIDGGRGSIFTSYKGGISPKYSPSYEIFPCYAHSNLSAYGGTGAASVYGGAYPIGRYIGIDYEAGIAALSSCNWNGWCWTESGNVAINPDYINGVAMGMAACGYANGIWNQGDSSYAQMPYGTTPSLTNGGAVR</sequence>
<dbReference type="Pfam" id="PF00076">
    <property type="entry name" value="RRM_1"/>
    <property type="match status" value="1"/>
</dbReference>
<dbReference type="GO" id="GO:0003729">
    <property type="term" value="F:mRNA binding"/>
    <property type="evidence" value="ECO:0007669"/>
    <property type="project" value="TreeGrafter"/>
</dbReference>
<feature type="domain" description="RRM" evidence="5">
    <location>
        <begin position="48"/>
        <end position="124"/>
    </location>
</feature>
<dbReference type="SMART" id="SM00360">
    <property type="entry name" value="RRM"/>
    <property type="match status" value="1"/>
</dbReference>
<keyword evidence="7" id="KW-1185">Reference proteome</keyword>
<gene>
    <name evidence="6" type="ORF">HHK36_031058</name>
</gene>
<evidence type="ECO:0000256" key="3">
    <source>
        <dbReference type="PROSITE-ProRule" id="PRU00176"/>
    </source>
</evidence>
<dbReference type="PANTHER" id="PTHR48032">
    <property type="entry name" value="RNA-BINDING PROTEIN MUSASHI HOMOLOG RBP6"/>
    <property type="match status" value="1"/>
</dbReference>
<dbReference type="CDD" id="cd12330">
    <property type="entry name" value="RRM2_Hrp1p"/>
    <property type="match status" value="1"/>
</dbReference>
<organism evidence="6 7">
    <name type="scientific">Tetracentron sinense</name>
    <name type="common">Spur-leaf</name>
    <dbReference type="NCBI Taxonomy" id="13715"/>
    <lineage>
        <taxon>Eukaryota</taxon>
        <taxon>Viridiplantae</taxon>
        <taxon>Streptophyta</taxon>
        <taxon>Embryophyta</taxon>
        <taxon>Tracheophyta</taxon>
        <taxon>Spermatophyta</taxon>
        <taxon>Magnoliopsida</taxon>
        <taxon>Trochodendrales</taxon>
        <taxon>Trochodendraceae</taxon>
        <taxon>Tetracentron</taxon>
    </lineage>
</organism>
<name>A0A834YAL9_TETSI</name>
<feature type="region of interest" description="Disordered" evidence="4">
    <location>
        <begin position="14"/>
        <end position="44"/>
    </location>
</feature>
<keyword evidence="1" id="KW-0677">Repeat</keyword>
<dbReference type="SUPFAM" id="SSF54928">
    <property type="entry name" value="RNA-binding domain, RBD"/>
    <property type="match status" value="1"/>
</dbReference>
<dbReference type="InterPro" id="IPR000504">
    <property type="entry name" value="RRM_dom"/>
</dbReference>
<evidence type="ECO:0000313" key="7">
    <source>
        <dbReference type="Proteomes" id="UP000655225"/>
    </source>
</evidence>
<accession>A0A834YAL9</accession>